<accession>A0A7C4XVL0</accession>
<proteinExistence type="predicted"/>
<sequence length="298" mass="33925">MNFFERLTKIDRRVIYLILTIFVIMPFFLKFRIPQNIMPQTQRLFDFIEALNPDDNKAVLISFDYTPQTMPECHPMAMSILTHCLKKKIPVICVSFDPQAPGLAIEALDNVVKSLNEGAKTREDSVIYGRDYVYLGWKSGRIAALLEMGEKISSVFPRDYHNNYTDSLPLMQKIKNYRDISIGIILAAADYPQEWLMYAQARYGLKLGAGLTAVMAPKYYPFLQTGQLSGMIPGMKGAAEYENLLLKYGYTKDTGRAETGMNSQTLIHLLIIVLIIMGNIGYFATKKVSRFKKRSKDL</sequence>
<evidence type="ECO:0008006" key="3">
    <source>
        <dbReference type="Google" id="ProtNLM"/>
    </source>
</evidence>
<organism evidence="2">
    <name type="scientific">candidate division WOR-3 bacterium</name>
    <dbReference type="NCBI Taxonomy" id="2052148"/>
    <lineage>
        <taxon>Bacteria</taxon>
        <taxon>Bacteria division WOR-3</taxon>
    </lineage>
</organism>
<dbReference type="AlphaFoldDB" id="A0A7C4XVL0"/>
<keyword evidence="1" id="KW-0812">Transmembrane</keyword>
<evidence type="ECO:0000256" key="1">
    <source>
        <dbReference type="SAM" id="Phobius"/>
    </source>
</evidence>
<reference evidence="2" key="1">
    <citation type="journal article" date="2020" name="mSystems">
        <title>Genome- and Community-Level Interaction Insights into Carbon Utilization and Element Cycling Functions of Hydrothermarchaeota in Hydrothermal Sediment.</title>
        <authorList>
            <person name="Zhou Z."/>
            <person name="Liu Y."/>
            <person name="Xu W."/>
            <person name="Pan J."/>
            <person name="Luo Z.H."/>
            <person name="Li M."/>
        </authorList>
    </citation>
    <scope>NUCLEOTIDE SEQUENCE [LARGE SCALE GENOMIC DNA]</scope>
    <source>
        <strain evidence="2">SpSt-774</strain>
    </source>
</reference>
<keyword evidence="1" id="KW-1133">Transmembrane helix</keyword>
<evidence type="ECO:0000313" key="2">
    <source>
        <dbReference type="EMBL" id="HGV98259.1"/>
    </source>
</evidence>
<dbReference type="EMBL" id="DTGZ01000154">
    <property type="protein sequence ID" value="HGV98259.1"/>
    <property type="molecule type" value="Genomic_DNA"/>
</dbReference>
<protein>
    <recommendedName>
        <fullName evidence="3">CHASE2 domain-containing protein</fullName>
    </recommendedName>
</protein>
<feature type="transmembrane region" description="Helical" evidence="1">
    <location>
        <begin position="14"/>
        <end position="33"/>
    </location>
</feature>
<gene>
    <name evidence="2" type="ORF">ENV60_08190</name>
</gene>
<comment type="caution">
    <text evidence="2">The sequence shown here is derived from an EMBL/GenBank/DDBJ whole genome shotgun (WGS) entry which is preliminary data.</text>
</comment>
<name>A0A7C4XVL0_UNCW3</name>
<keyword evidence="1" id="KW-0472">Membrane</keyword>
<feature type="transmembrane region" description="Helical" evidence="1">
    <location>
        <begin position="266"/>
        <end position="285"/>
    </location>
</feature>